<evidence type="ECO:0000256" key="1">
    <source>
        <dbReference type="SAM" id="MobiDB-lite"/>
    </source>
</evidence>
<feature type="region of interest" description="Disordered" evidence="1">
    <location>
        <begin position="216"/>
        <end position="256"/>
    </location>
</feature>
<dbReference type="GeneID" id="59334341"/>
<dbReference type="EMBL" id="JACCJB010000022">
    <property type="protein sequence ID" value="KAF6218585.1"/>
    <property type="molecule type" value="Genomic_DNA"/>
</dbReference>
<dbReference type="RefSeq" id="XP_037148020.1">
    <property type="nucleotide sequence ID" value="XM_037296839.1"/>
</dbReference>
<sequence>MTTQNRAALMLSSLKKTIIEVSGSYSNRGSGYYDAPPVEDKTPLVQDLEEMIVSPLTTKDEKVVLIDTLMVVRVLQRLKEEEWSDRLKEPATSNMDGKESLTQKSRRSEAAHVAIAMLKAAIIQACYENHWRDGAFWSIRHSSSDVDNDLERLEGSMKTTEAEKAIFKDTRSKVADMRAYLEGRPTNLSSVDDLDWVKRLKSVFESQVGEVLEAGEVSTVQKNGPNRKPALSRKGDEDDGFESQKVYGGSGGSPKY</sequence>
<proteinExistence type="predicted"/>
<keyword evidence="3" id="KW-1185">Reference proteome</keyword>
<accession>A0A8H6F802</accession>
<dbReference type="Proteomes" id="UP000593566">
    <property type="component" value="Unassembled WGS sequence"/>
</dbReference>
<gene>
    <name evidence="2" type="ORF">HO133_005936</name>
</gene>
<evidence type="ECO:0000313" key="3">
    <source>
        <dbReference type="Proteomes" id="UP000593566"/>
    </source>
</evidence>
<feature type="compositionally biased region" description="Basic and acidic residues" evidence="1">
    <location>
        <begin position="96"/>
        <end position="105"/>
    </location>
</feature>
<dbReference type="AlphaFoldDB" id="A0A8H6F802"/>
<name>A0A8H6F802_9LECA</name>
<comment type="caution">
    <text evidence="2">The sequence shown here is derived from an EMBL/GenBank/DDBJ whole genome shotgun (WGS) entry which is preliminary data.</text>
</comment>
<evidence type="ECO:0000313" key="2">
    <source>
        <dbReference type="EMBL" id="KAF6218585.1"/>
    </source>
</evidence>
<feature type="region of interest" description="Disordered" evidence="1">
    <location>
        <begin position="85"/>
        <end position="105"/>
    </location>
</feature>
<protein>
    <submittedName>
        <fullName evidence="2">Uncharacterized protein</fullName>
    </submittedName>
</protein>
<reference evidence="2 3" key="1">
    <citation type="journal article" date="2020" name="Genomics">
        <title>Complete, high-quality genomes from long-read metagenomic sequencing of two wolf lichen thalli reveals enigmatic genome architecture.</title>
        <authorList>
            <person name="McKenzie S.K."/>
            <person name="Walston R.F."/>
            <person name="Allen J.L."/>
        </authorList>
    </citation>
    <scope>NUCLEOTIDE SEQUENCE [LARGE SCALE GENOMIC DNA]</scope>
    <source>
        <strain evidence="2">WasteWater1</strain>
    </source>
</reference>
<organism evidence="2 3">
    <name type="scientific">Letharia lupina</name>
    <dbReference type="NCBI Taxonomy" id="560253"/>
    <lineage>
        <taxon>Eukaryota</taxon>
        <taxon>Fungi</taxon>
        <taxon>Dikarya</taxon>
        <taxon>Ascomycota</taxon>
        <taxon>Pezizomycotina</taxon>
        <taxon>Lecanoromycetes</taxon>
        <taxon>OSLEUM clade</taxon>
        <taxon>Lecanoromycetidae</taxon>
        <taxon>Lecanorales</taxon>
        <taxon>Lecanorineae</taxon>
        <taxon>Parmeliaceae</taxon>
        <taxon>Letharia</taxon>
    </lineage>
</organism>